<dbReference type="AlphaFoldDB" id="A0A4R0RCH4"/>
<evidence type="ECO:0000313" key="3">
    <source>
        <dbReference type="Proteomes" id="UP000292702"/>
    </source>
</evidence>
<dbReference type="EMBL" id="RWJN01000318">
    <property type="protein sequence ID" value="TCD63155.1"/>
    <property type="molecule type" value="Genomic_DNA"/>
</dbReference>
<dbReference type="SUPFAM" id="SSF81383">
    <property type="entry name" value="F-box domain"/>
    <property type="match status" value="1"/>
</dbReference>
<dbReference type="InterPro" id="IPR036047">
    <property type="entry name" value="F-box-like_dom_sf"/>
</dbReference>
<evidence type="ECO:0000256" key="1">
    <source>
        <dbReference type="SAM" id="MobiDB-lite"/>
    </source>
</evidence>
<feature type="region of interest" description="Disordered" evidence="1">
    <location>
        <begin position="1"/>
        <end position="20"/>
    </location>
</feature>
<proteinExistence type="predicted"/>
<reference evidence="2 3" key="1">
    <citation type="submission" date="2018-11" db="EMBL/GenBank/DDBJ databases">
        <title>Genome assembly of Steccherinum ochraceum LE-BIN_3174, the white-rot fungus of the Steccherinaceae family (The Residual Polyporoid clade, Polyporales, Basidiomycota).</title>
        <authorList>
            <person name="Fedorova T.V."/>
            <person name="Glazunova O.A."/>
            <person name="Landesman E.O."/>
            <person name="Moiseenko K.V."/>
            <person name="Psurtseva N.V."/>
            <person name="Savinova O.S."/>
            <person name="Shakhova N.V."/>
            <person name="Tyazhelova T.V."/>
            <person name="Vasina D.V."/>
        </authorList>
    </citation>
    <scope>NUCLEOTIDE SEQUENCE [LARGE SCALE GENOMIC DNA]</scope>
    <source>
        <strain evidence="2 3">LE-BIN_3174</strain>
    </source>
</reference>
<protein>
    <recommendedName>
        <fullName evidence="4">F-box domain-containing protein</fullName>
    </recommendedName>
</protein>
<dbReference type="Proteomes" id="UP000292702">
    <property type="component" value="Unassembled WGS sequence"/>
</dbReference>
<organism evidence="2 3">
    <name type="scientific">Steccherinum ochraceum</name>
    <dbReference type="NCBI Taxonomy" id="92696"/>
    <lineage>
        <taxon>Eukaryota</taxon>
        <taxon>Fungi</taxon>
        <taxon>Dikarya</taxon>
        <taxon>Basidiomycota</taxon>
        <taxon>Agaricomycotina</taxon>
        <taxon>Agaricomycetes</taxon>
        <taxon>Polyporales</taxon>
        <taxon>Steccherinaceae</taxon>
        <taxon>Steccherinum</taxon>
    </lineage>
</organism>
<dbReference type="OrthoDB" id="2734547at2759"/>
<keyword evidence="3" id="KW-1185">Reference proteome</keyword>
<evidence type="ECO:0000313" key="2">
    <source>
        <dbReference type="EMBL" id="TCD63155.1"/>
    </source>
</evidence>
<evidence type="ECO:0008006" key="4">
    <source>
        <dbReference type="Google" id="ProtNLM"/>
    </source>
</evidence>
<comment type="caution">
    <text evidence="2">The sequence shown here is derived from an EMBL/GenBank/DDBJ whole genome shotgun (WGS) entry which is preliminary data.</text>
</comment>
<gene>
    <name evidence="2" type="ORF">EIP91_005883</name>
</gene>
<accession>A0A4R0RCH4</accession>
<sequence>MLSRIHNRGTREDSDLGSLDDPPTALPWELVDLIFDHLDKPSLAICTLLCKFYHLSAREKLFHTVTICGATERFNFTNFLTFLWYPSTQGVALFIKELRMSSNAGRDYGSVHICTPYEIAHIVSKLPSLRTLLLTRLLLRRSEQQWTFPRTLHTLRLSHVFFDVPTWSGLPEFDFEPVRLDHTDNLTCGFADLLDLFTSIDTVRLSGVYAADYILWRTFTVRQQGGKYSTPVTLAYLLGKNASKTLRIKRFISENKEPQGSIYEVVLELLMTSHIVDSLEDLYIRDTATNARGLVQAAGKSLRRFHLHFDYGVIGSQAEWFQLHQCSNLSSLRLTTELVIPLMLPRQFAFSLGLMDHLPPKVSHFTMEWVCPRADSQWSEFLYQIGTLDWQRMDSVLTDPSRANLVSVNMKLINPTGGSNALVEFADEIASIRESLPRLCASNILSFH</sequence>
<name>A0A4R0RCH4_9APHY</name>